<dbReference type="Proteomes" id="UP000499080">
    <property type="component" value="Unassembled WGS sequence"/>
</dbReference>
<organism evidence="1 2">
    <name type="scientific">Araneus ventricosus</name>
    <name type="common">Orbweaver spider</name>
    <name type="synonym">Epeira ventricosa</name>
    <dbReference type="NCBI Taxonomy" id="182803"/>
    <lineage>
        <taxon>Eukaryota</taxon>
        <taxon>Metazoa</taxon>
        <taxon>Ecdysozoa</taxon>
        <taxon>Arthropoda</taxon>
        <taxon>Chelicerata</taxon>
        <taxon>Arachnida</taxon>
        <taxon>Araneae</taxon>
        <taxon>Araneomorphae</taxon>
        <taxon>Entelegynae</taxon>
        <taxon>Araneoidea</taxon>
        <taxon>Araneidae</taxon>
        <taxon>Araneus</taxon>
    </lineage>
</organism>
<dbReference type="AlphaFoldDB" id="A0A4Y2JS31"/>
<gene>
    <name evidence="1" type="ORF">AVEN_249355_1</name>
</gene>
<sequence>MKDGVSSHGLPLRLKEVLRKHFSEEHVIRCYFRFAWPAQSPNLNRYHFWIREHLKELVSHDDARTLPEPKEDISLHAFNISKNLLFLTFEHSSFKLQNVHCGGQHVEQNLS</sequence>
<name>A0A4Y2JS31_ARAVE</name>
<protein>
    <submittedName>
        <fullName evidence="1">Uncharacterized protein</fullName>
    </submittedName>
</protein>
<comment type="caution">
    <text evidence="1">The sequence shown here is derived from an EMBL/GenBank/DDBJ whole genome shotgun (WGS) entry which is preliminary data.</text>
</comment>
<accession>A0A4Y2JS31</accession>
<evidence type="ECO:0000313" key="2">
    <source>
        <dbReference type="Proteomes" id="UP000499080"/>
    </source>
</evidence>
<evidence type="ECO:0000313" key="1">
    <source>
        <dbReference type="EMBL" id="GBM92122.1"/>
    </source>
</evidence>
<reference evidence="1 2" key="1">
    <citation type="journal article" date="2019" name="Sci. Rep.">
        <title>Orb-weaving spider Araneus ventricosus genome elucidates the spidroin gene catalogue.</title>
        <authorList>
            <person name="Kono N."/>
            <person name="Nakamura H."/>
            <person name="Ohtoshi R."/>
            <person name="Moran D.A.P."/>
            <person name="Shinohara A."/>
            <person name="Yoshida Y."/>
            <person name="Fujiwara M."/>
            <person name="Mori M."/>
            <person name="Tomita M."/>
            <person name="Arakawa K."/>
        </authorList>
    </citation>
    <scope>NUCLEOTIDE SEQUENCE [LARGE SCALE GENOMIC DNA]</scope>
</reference>
<dbReference type="EMBL" id="BGPR01003764">
    <property type="protein sequence ID" value="GBM92122.1"/>
    <property type="molecule type" value="Genomic_DNA"/>
</dbReference>
<proteinExistence type="predicted"/>
<keyword evidence="2" id="KW-1185">Reference proteome</keyword>